<evidence type="ECO:0000313" key="2">
    <source>
        <dbReference type="EMBL" id="AEI38855.1"/>
    </source>
</evidence>
<protein>
    <recommendedName>
        <fullName evidence="1">Copper amine oxidase-like N-terminal domain-containing protein</fullName>
    </recommendedName>
</protein>
<dbReference type="InterPro" id="IPR012854">
    <property type="entry name" value="Cu_amine_oxidase-like_N"/>
</dbReference>
<feature type="domain" description="Copper amine oxidase-like N-terminal" evidence="1">
    <location>
        <begin position="76"/>
        <end position="181"/>
    </location>
</feature>
<dbReference type="SUPFAM" id="SSF55383">
    <property type="entry name" value="Copper amine oxidase, domain N"/>
    <property type="match status" value="2"/>
</dbReference>
<evidence type="ECO:0000313" key="3">
    <source>
        <dbReference type="Proteomes" id="UP000006620"/>
    </source>
</evidence>
<dbReference type="AlphaFoldDB" id="F8FKZ5"/>
<name>F8FKZ5_PAEMK</name>
<reference evidence="3" key="1">
    <citation type="submission" date="2011-06" db="EMBL/GenBank/DDBJ databases">
        <title>Complete genome sequence of Paenibacillus mucilaginosus KNP414.</title>
        <authorList>
            <person name="Wang J."/>
            <person name="Hu S."/>
            <person name="Hu X."/>
            <person name="Zhang B."/>
            <person name="Dong D."/>
            <person name="Zhang S."/>
            <person name="Zhao K."/>
            <person name="Wu D."/>
        </authorList>
    </citation>
    <scope>NUCLEOTIDE SEQUENCE [LARGE SCALE GENOMIC DNA]</scope>
    <source>
        <strain evidence="3">KNP414</strain>
    </source>
</reference>
<organism evidence="2 3">
    <name type="scientific">Paenibacillus mucilaginosus (strain KNP414)</name>
    <dbReference type="NCBI Taxonomy" id="1036673"/>
    <lineage>
        <taxon>Bacteria</taxon>
        <taxon>Bacillati</taxon>
        <taxon>Bacillota</taxon>
        <taxon>Bacilli</taxon>
        <taxon>Bacillales</taxon>
        <taxon>Paenibacillaceae</taxon>
        <taxon>Paenibacillus</taxon>
    </lineage>
</organism>
<dbReference type="KEGG" id="pms:KNP414_00212"/>
<dbReference type="Pfam" id="PF07833">
    <property type="entry name" value="Cu_amine_oxidN1"/>
    <property type="match status" value="1"/>
</dbReference>
<dbReference type="Gene3D" id="2.60.40.10">
    <property type="entry name" value="Immunoglobulins"/>
    <property type="match status" value="1"/>
</dbReference>
<reference evidence="2 3" key="2">
    <citation type="journal article" date="2013" name="Genome Announc.">
        <title>Genome Sequence of Growth-Improving Paenibacillus mucilaginosus Strain KNP414.</title>
        <authorList>
            <person name="Lu J.J."/>
            <person name="Wang J.F."/>
            <person name="Hu X.F."/>
        </authorList>
    </citation>
    <scope>NUCLEOTIDE SEQUENCE [LARGE SCALE GENOMIC DNA]</scope>
    <source>
        <strain evidence="2 3">KNP414</strain>
    </source>
</reference>
<dbReference type="PATRIC" id="fig|1036673.3.peg.193"/>
<dbReference type="SUPFAM" id="SSF49299">
    <property type="entry name" value="PKD domain"/>
    <property type="match status" value="1"/>
</dbReference>
<proteinExistence type="predicted"/>
<sequence length="617" mass="68978">MAWEEGRRQNRAAGRGVGEKNMKRIKKELALLLVVSLLMSIVWVSPGTAAEQEKNPLASASTTYVLLYIDKAEAFLNGTQVTLDAPATIIKDKMYVPAKFLGDALGMKVEWNDATRQIEMETPGYEIMLDIDNKSVWINGYWMAFDDVAAIVNGRLMIKLTWLADYMGAKYTYNNELRRVEVLHVNAPQGLYDPNTSNSKPVAKFTFAKQTYKIGEPIKFVDLSYDPDAEGIAKFEWKGKEDAYFQAGTYPITLTVWDSNGNKSEPYTRNLVISKETFLSAVEYPIYMKPVGSFIKTNWSTLWSHFWELPELPKTATEVPGRTLLVSDSPEEFYEQGILYQDEVEGKVRLYADHINGTKEKVSFAILAKNMTDKPVTIKTTNKGEVWPSVYANLIGSEATVDFLLGDPLNETMTIPAGQTFTYKQMPDFYPAQGVNLFYDLETDGKVQFSFIAAKDVSQKALALPKLAFSGHVRGTFPVSEVKWNIDASSFTTPSRLILGDGIKDPFLPGYDPQRKAEVKNDGNYGVIYKIHADKPRKMAIMILAKGGVFKGPIKINGDIRLIPESGVITAFDGMQILAKTTGKEESLDIEFSPPAGSAFPVDLIFYPLDDRMDQQP</sequence>
<dbReference type="InterPro" id="IPR013783">
    <property type="entry name" value="Ig-like_fold"/>
</dbReference>
<dbReference type="InterPro" id="IPR036582">
    <property type="entry name" value="Mao_N_sf"/>
</dbReference>
<dbReference type="InterPro" id="IPR035986">
    <property type="entry name" value="PKD_dom_sf"/>
</dbReference>
<dbReference type="HOGENOM" id="CLU_014753_0_0_9"/>
<dbReference type="Gene3D" id="3.30.457.10">
    <property type="entry name" value="Copper amine oxidase-like, N-terminal domain"/>
    <property type="match status" value="2"/>
</dbReference>
<dbReference type="Proteomes" id="UP000006620">
    <property type="component" value="Chromosome"/>
</dbReference>
<gene>
    <name evidence="2" type="ordered locus">KNP414_00212</name>
</gene>
<dbReference type="EMBL" id="CP002869">
    <property type="protein sequence ID" value="AEI38855.1"/>
    <property type="molecule type" value="Genomic_DNA"/>
</dbReference>
<evidence type="ECO:0000259" key="1">
    <source>
        <dbReference type="Pfam" id="PF07833"/>
    </source>
</evidence>
<accession>F8FKZ5</accession>